<evidence type="ECO:0000259" key="5">
    <source>
        <dbReference type="Pfam" id="PF06441"/>
    </source>
</evidence>
<feature type="domain" description="Epoxide hydrolase N-terminal" evidence="5">
    <location>
        <begin position="9"/>
        <end position="114"/>
    </location>
</feature>
<keyword evidence="7" id="KW-1185">Reference proteome</keyword>
<feature type="active site" description="Nucleophile" evidence="4">
    <location>
        <position position="179"/>
    </location>
</feature>
<comment type="similarity">
    <text evidence="1">Belongs to the peptidase S33 family.</text>
</comment>
<keyword evidence="3" id="KW-0378">Hydrolase</keyword>
<dbReference type="Proteomes" id="UP001485043">
    <property type="component" value="Unassembled WGS sequence"/>
</dbReference>
<dbReference type="Pfam" id="PF06441">
    <property type="entry name" value="EHN"/>
    <property type="match status" value="1"/>
</dbReference>
<dbReference type="AlphaFoldDB" id="A0AAW1SUK9"/>
<proteinExistence type="inferred from homology"/>
<dbReference type="PANTHER" id="PTHR21661">
    <property type="entry name" value="EPOXIDE HYDROLASE 1-RELATED"/>
    <property type="match status" value="1"/>
</dbReference>
<dbReference type="Gene3D" id="3.40.50.1820">
    <property type="entry name" value="alpha/beta hydrolase"/>
    <property type="match status" value="1"/>
</dbReference>
<organism evidence="6 7">
    <name type="scientific">Apatococcus fuscideae</name>
    <dbReference type="NCBI Taxonomy" id="2026836"/>
    <lineage>
        <taxon>Eukaryota</taxon>
        <taxon>Viridiplantae</taxon>
        <taxon>Chlorophyta</taxon>
        <taxon>core chlorophytes</taxon>
        <taxon>Trebouxiophyceae</taxon>
        <taxon>Chlorellales</taxon>
        <taxon>Chlorellaceae</taxon>
        <taxon>Apatococcus</taxon>
    </lineage>
</organism>
<dbReference type="InterPro" id="IPR000639">
    <property type="entry name" value="Epox_hydrolase-like"/>
</dbReference>
<sequence>MTDEAPRVRRFFVDVDKKNVEDLKNRLKHTRFPDQLAGAGWDYGSELTFMKGLIEYWTHTYSWPKQQEWLNSHFSHFKIMVNGIDLHFTHKPHADSDAIPLLLIHGWPGSFIEFQKIIPKLAANRPGQPNYHIVAPSLPGYGFSSSPVDPGFGLEQMADTLNELMVQLGYSKYVAQGGDWGAFISFFLGSKHAGHCQAIHTNLPYASPKMWKPWHAAQVANSWLPFLNKVPLALTQRELDGIASTAHFIERGTGYQAIQKTKPQTLGYGLNDSPIGLCAWICEKFHGWSDCHGDIYSRFSKDELLTNVCLYWFNGCITSSMRLYYESLAQRDQMLKLYYCKVPTAAADFPKDLYHAPRAWIEQQYNLKQYSMFDSGGHFAAMEEPDLLVEDMNKLFKTIKL</sequence>
<dbReference type="InterPro" id="IPR029058">
    <property type="entry name" value="AB_hydrolase_fold"/>
</dbReference>
<evidence type="ECO:0000256" key="2">
    <source>
        <dbReference type="ARBA" id="ARBA00022797"/>
    </source>
</evidence>
<dbReference type="InterPro" id="IPR010497">
    <property type="entry name" value="Epoxide_hydro_N"/>
</dbReference>
<reference evidence="6 7" key="1">
    <citation type="journal article" date="2024" name="Nat. Commun.">
        <title>Phylogenomics reveals the evolutionary origins of lichenization in chlorophyte algae.</title>
        <authorList>
            <person name="Puginier C."/>
            <person name="Libourel C."/>
            <person name="Otte J."/>
            <person name="Skaloud P."/>
            <person name="Haon M."/>
            <person name="Grisel S."/>
            <person name="Petersen M."/>
            <person name="Berrin J.G."/>
            <person name="Delaux P.M."/>
            <person name="Dal Grande F."/>
            <person name="Keller J."/>
        </authorList>
    </citation>
    <scope>NUCLEOTIDE SEQUENCE [LARGE SCALE GENOMIC DNA]</scope>
    <source>
        <strain evidence="6 7">SAG 2523</strain>
    </source>
</reference>
<gene>
    <name evidence="6" type="ORF">WJX84_005225</name>
</gene>
<dbReference type="GO" id="GO:0097176">
    <property type="term" value="P:epoxide metabolic process"/>
    <property type="evidence" value="ECO:0007669"/>
    <property type="project" value="TreeGrafter"/>
</dbReference>
<dbReference type="EMBL" id="JALJOV010001001">
    <property type="protein sequence ID" value="KAK9856796.1"/>
    <property type="molecule type" value="Genomic_DNA"/>
</dbReference>
<protein>
    <recommendedName>
        <fullName evidence="5">Epoxide hydrolase N-terminal domain-containing protein</fullName>
    </recommendedName>
</protein>
<evidence type="ECO:0000256" key="3">
    <source>
        <dbReference type="ARBA" id="ARBA00022801"/>
    </source>
</evidence>
<dbReference type="SUPFAM" id="SSF53474">
    <property type="entry name" value="alpha/beta-Hydrolases"/>
    <property type="match status" value="1"/>
</dbReference>
<dbReference type="PIRSF" id="PIRSF001112">
    <property type="entry name" value="Epoxide_hydrolase"/>
    <property type="match status" value="1"/>
</dbReference>
<dbReference type="PANTHER" id="PTHR21661:SF35">
    <property type="entry name" value="EPOXIDE HYDROLASE"/>
    <property type="match status" value="1"/>
</dbReference>
<evidence type="ECO:0000313" key="7">
    <source>
        <dbReference type="Proteomes" id="UP001485043"/>
    </source>
</evidence>
<accession>A0AAW1SUK9</accession>
<dbReference type="PRINTS" id="PR00412">
    <property type="entry name" value="EPOXHYDRLASE"/>
</dbReference>
<evidence type="ECO:0000313" key="6">
    <source>
        <dbReference type="EMBL" id="KAK9856796.1"/>
    </source>
</evidence>
<name>A0AAW1SUK9_9CHLO</name>
<keyword evidence="2" id="KW-0058">Aromatic hydrocarbons catabolism</keyword>
<feature type="active site" description="Proton acceptor" evidence="4">
    <location>
        <position position="378"/>
    </location>
</feature>
<evidence type="ECO:0000256" key="4">
    <source>
        <dbReference type="PIRSR" id="PIRSR001112-1"/>
    </source>
</evidence>
<feature type="active site" description="Proton donor" evidence="4">
    <location>
        <position position="324"/>
    </location>
</feature>
<dbReference type="GO" id="GO:0004301">
    <property type="term" value="F:epoxide hydrolase activity"/>
    <property type="evidence" value="ECO:0007669"/>
    <property type="project" value="TreeGrafter"/>
</dbReference>
<dbReference type="InterPro" id="IPR016292">
    <property type="entry name" value="Epoxide_hydrolase"/>
</dbReference>
<evidence type="ECO:0000256" key="1">
    <source>
        <dbReference type="ARBA" id="ARBA00010088"/>
    </source>
</evidence>
<comment type="caution">
    <text evidence="6">The sequence shown here is derived from an EMBL/GenBank/DDBJ whole genome shotgun (WGS) entry which is preliminary data.</text>
</comment>